<dbReference type="OrthoDB" id="2797670at2759"/>
<evidence type="ECO:0000256" key="1">
    <source>
        <dbReference type="ARBA" id="ARBA00022664"/>
    </source>
</evidence>
<dbReference type="GO" id="GO:0003676">
    <property type="term" value="F:nucleic acid binding"/>
    <property type="evidence" value="ECO:0007669"/>
    <property type="project" value="InterPro"/>
</dbReference>
<comment type="caution">
    <text evidence="4">The sequence shown here is derived from an EMBL/GenBank/DDBJ whole genome shotgun (WGS) entry which is preliminary data.</text>
</comment>
<accession>A0A8H5BC12</accession>
<dbReference type="GO" id="GO:0006397">
    <property type="term" value="P:mRNA processing"/>
    <property type="evidence" value="ECO:0007669"/>
    <property type="project" value="UniProtKB-KW"/>
</dbReference>
<keyword evidence="2" id="KW-0862">Zinc</keyword>
<dbReference type="AlphaFoldDB" id="A0A8H5BC12"/>
<dbReference type="EMBL" id="JAACJK010000169">
    <property type="protein sequence ID" value="KAF5320477.1"/>
    <property type="molecule type" value="Genomic_DNA"/>
</dbReference>
<sequence length="277" mass="29943">MSDKLFSTITTILNGDNYHDWKFAVGMILKHRGCFDVVTGIETQPSSSDATGLAAWKKKADDGLTVIGLTVDSSQYTFIRASTNGVEAWQALKDQYEKNTRATRISLKRQFFGFQHDPHVPMQTYIAGITDLAAKLTGIGITLSADDITDVLIFNLAPAYSSLASTLMATKGDLKVSEVTSALLEEERRLGGGTSDRDAAYALYGKGSAGPGRSAPTCFRCGRKGHRLKECSAQKHFNGGPITAEMEEEARRKASSFQSKASASQAVDLNHAISVSY</sequence>
<evidence type="ECO:0000259" key="3">
    <source>
        <dbReference type="PROSITE" id="PS50158"/>
    </source>
</evidence>
<dbReference type="SUPFAM" id="SSF57756">
    <property type="entry name" value="Retrovirus zinc finger-like domains"/>
    <property type="match status" value="1"/>
</dbReference>
<dbReference type="Gene3D" id="4.10.60.10">
    <property type="entry name" value="Zinc finger, CCHC-type"/>
    <property type="match status" value="1"/>
</dbReference>
<dbReference type="Pfam" id="PF14223">
    <property type="entry name" value="Retrotran_gag_2"/>
    <property type="match status" value="1"/>
</dbReference>
<dbReference type="Pfam" id="PF00098">
    <property type="entry name" value="zf-CCHC"/>
    <property type="match status" value="1"/>
</dbReference>
<keyword evidence="1" id="KW-0507">mRNA processing</keyword>
<gene>
    <name evidence="4" type="ORF">D9611_010695</name>
</gene>
<dbReference type="InterPro" id="IPR001878">
    <property type="entry name" value="Znf_CCHC"/>
</dbReference>
<proteinExistence type="predicted"/>
<dbReference type="InterPro" id="IPR036875">
    <property type="entry name" value="Znf_CCHC_sf"/>
</dbReference>
<protein>
    <recommendedName>
        <fullName evidence="3">CCHC-type domain-containing protein</fullName>
    </recommendedName>
</protein>
<evidence type="ECO:0000313" key="4">
    <source>
        <dbReference type="EMBL" id="KAF5320477.1"/>
    </source>
</evidence>
<dbReference type="GO" id="GO:0008270">
    <property type="term" value="F:zinc ion binding"/>
    <property type="evidence" value="ECO:0007669"/>
    <property type="project" value="UniProtKB-KW"/>
</dbReference>
<keyword evidence="2" id="KW-0863">Zinc-finger</keyword>
<organism evidence="4 5">
    <name type="scientific">Ephemerocybe angulata</name>
    <dbReference type="NCBI Taxonomy" id="980116"/>
    <lineage>
        <taxon>Eukaryota</taxon>
        <taxon>Fungi</taxon>
        <taxon>Dikarya</taxon>
        <taxon>Basidiomycota</taxon>
        <taxon>Agaricomycotina</taxon>
        <taxon>Agaricomycetes</taxon>
        <taxon>Agaricomycetidae</taxon>
        <taxon>Agaricales</taxon>
        <taxon>Agaricineae</taxon>
        <taxon>Psathyrellaceae</taxon>
        <taxon>Ephemerocybe</taxon>
    </lineage>
</organism>
<name>A0A8H5BC12_9AGAR</name>
<dbReference type="PANTHER" id="PTHR47481">
    <property type="match status" value="1"/>
</dbReference>
<dbReference type="PROSITE" id="PS50158">
    <property type="entry name" value="ZF_CCHC"/>
    <property type="match status" value="1"/>
</dbReference>
<feature type="domain" description="CCHC-type" evidence="3">
    <location>
        <begin position="218"/>
        <end position="231"/>
    </location>
</feature>
<dbReference type="Proteomes" id="UP000541558">
    <property type="component" value="Unassembled WGS sequence"/>
</dbReference>
<keyword evidence="5" id="KW-1185">Reference proteome</keyword>
<dbReference type="PANTHER" id="PTHR47481:SF7">
    <property type="entry name" value="CCHC-TYPE DOMAIN-CONTAINING PROTEIN"/>
    <property type="match status" value="1"/>
</dbReference>
<evidence type="ECO:0000313" key="5">
    <source>
        <dbReference type="Proteomes" id="UP000541558"/>
    </source>
</evidence>
<keyword evidence="2" id="KW-0479">Metal-binding</keyword>
<evidence type="ECO:0000256" key="2">
    <source>
        <dbReference type="PROSITE-ProRule" id="PRU00047"/>
    </source>
</evidence>
<reference evidence="4 5" key="1">
    <citation type="journal article" date="2020" name="ISME J.">
        <title>Uncovering the hidden diversity of litter-decomposition mechanisms in mushroom-forming fungi.</title>
        <authorList>
            <person name="Floudas D."/>
            <person name="Bentzer J."/>
            <person name="Ahren D."/>
            <person name="Johansson T."/>
            <person name="Persson P."/>
            <person name="Tunlid A."/>
        </authorList>
    </citation>
    <scope>NUCLEOTIDE SEQUENCE [LARGE SCALE GENOMIC DNA]</scope>
    <source>
        <strain evidence="4 5">CBS 175.51</strain>
    </source>
</reference>